<accession>A0AAV9V967</accession>
<evidence type="ECO:0000313" key="2">
    <source>
        <dbReference type="Proteomes" id="UP001373714"/>
    </source>
</evidence>
<reference evidence="1 2" key="1">
    <citation type="submission" date="2019-10" db="EMBL/GenBank/DDBJ databases">
        <authorList>
            <person name="Palmer J.M."/>
        </authorList>
    </citation>
    <scope>NUCLEOTIDE SEQUENCE [LARGE SCALE GENOMIC DNA]</scope>
    <source>
        <strain evidence="1 2">TWF730</strain>
    </source>
</reference>
<comment type="caution">
    <text evidence="1">The sequence shown here is derived from an EMBL/GenBank/DDBJ whole genome shotgun (WGS) entry which is preliminary data.</text>
</comment>
<proteinExistence type="predicted"/>
<name>A0AAV9V967_9PEZI</name>
<organism evidence="1 2">
    <name type="scientific">Orbilia blumenaviensis</name>
    <dbReference type="NCBI Taxonomy" id="1796055"/>
    <lineage>
        <taxon>Eukaryota</taxon>
        <taxon>Fungi</taxon>
        <taxon>Dikarya</taxon>
        <taxon>Ascomycota</taxon>
        <taxon>Pezizomycotina</taxon>
        <taxon>Orbiliomycetes</taxon>
        <taxon>Orbiliales</taxon>
        <taxon>Orbiliaceae</taxon>
        <taxon>Orbilia</taxon>
    </lineage>
</organism>
<keyword evidence="2" id="KW-1185">Reference proteome</keyword>
<gene>
    <name evidence="1" type="ORF">TWF730_007875</name>
</gene>
<dbReference type="AlphaFoldDB" id="A0AAV9V967"/>
<evidence type="ECO:0000313" key="1">
    <source>
        <dbReference type="EMBL" id="KAK6358546.1"/>
    </source>
</evidence>
<sequence>MWVIEADGFGGGHRIRNQKPLVAQEPTTTARHPLANDIESIRFPSNALLIAANKQNGGKLHSRDFDQFSFRVSRS</sequence>
<dbReference type="Proteomes" id="UP001373714">
    <property type="component" value="Unassembled WGS sequence"/>
</dbReference>
<protein>
    <submittedName>
        <fullName evidence="1">Uncharacterized protein</fullName>
    </submittedName>
</protein>
<dbReference type="EMBL" id="JAVHNS010000004">
    <property type="protein sequence ID" value="KAK6358546.1"/>
    <property type="molecule type" value="Genomic_DNA"/>
</dbReference>